<reference evidence="2" key="1">
    <citation type="submission" date="2021-02" db="EMBL/GenBank/DDBJ databases">
        <authorList>
            <person name="Dougan E. K."/>
            <person name="Rhodes N."/>
            <person name="Thang M."/>
            <person name="Chan C."/>
        </authorList>
    </citation>
    <scope>NUCLEOTIDE SEQUENCE</scope>
</reference>
<dbReference type="AlphaFoldDB" id="A0A813JUA1"/>
<feature type="region of interest" description="Disordered" evidence="1">
    <location>
        <begin position="135"/>
        <end position="176"/>
    </location>
</feature>
<feature type="region of interest" description="Disordered" evidence="1">
    <location>
        <begin position="63"/>
        <end position="118"/>
    </location>
</feature>
<evidence type="ECO:0000256" key="1">
    <source>
        <dbReference type="SAM" id="MobiDB-lite"/>
    </source>
</evidence>
<evidence type="ECO:0000313" key="3">
    <source>
        <dbReference type="Proteomes" id="UP000626109"/>
    </source>
</evidence>
<accession>A0A813JUA1</accession>
<organism evidence="2 3">
    <name type="scientific">Polarella glacialis</name>
    <name type="common">Dinoflagellate</name>
    <dbReference type="NCBI Taxonomy" id="89957"/>
    <lineage>
        <taxon>Eukaryota</taxon>
        <taxon>Sar</taxon>
        <taxon>Alveolata</taxon>
        <taxon>Dinophyceae</taxon>
        <taxon>Suessiales</taxon>
        <taxon>Suessiaceae</taxon>
        <taxon>Polarella</taxon>
    </lineage>
</organism>
<feature type="non-terminal residue" evidence="2">
    <location>
        <position position="176"/>
    </location>
</feature>
<sequence>GLAQTCFERLTDELGPTSRWAAEGSLLHIPVAVARAPSPSPQRAAEAEAPGAQTWSADLGAAPWEEPQSAPRPPATAAASRAPLMSGMALGDRLSTAPANGRLGTAARPSTSSFAGGPPPVFSAALGPALWEMEGSLPGPAPSTAAHRVGTAAGAGPARLGTGRPPTMHGHALVSR</sequence>
<dbReference type="Proteomes" id="UP000626109">
    <property type="component" value="Unassembled WGS sequence"/>
</dbReference>
<gene>
    <name evidence="2" type="ORF">PGLA2088_LOCUS26231</name>
</gene>
<proteinExistence type="predicted"/>
<evidence type="ECO:0000313" key="2">
    <source>
        <dbReference type="EMBL" id="CAE8688963.1"/>
    </source>
</evidence>
<protein>
    <submittedName>
        <fullName evidence="2">Uncharacterized protein</fullName>
    </submittedName>
</protein>
<name>A0A813JUA1_POLGL</name>
<comment type="caution">
    <text evidence="2">The sequence shown here is derived from an EMBL/GenBank/DDBJ whole genome shotgun (WGS) entry which is preliminary data.</text>
</comment>
<dbReference type="EMBL" id="CAJNNW010026989">
    <property type="protein sequence ID" value="CAE8688963.1"/>
    <property type="molecule type" value="Genomic_DNA"/>
</dbReference>